<organism evidence="1 2">
    <name type="scientific">Cichlidogyrus casuarinus</name>
    <dbReference type="NCBI Taxonomy" id="1844966"/>
    <lineage>
        <taxon>Eukaryota</taxon>
        <taxon>Metazoa</taxon>
        <taxon>Spiralia</taxon>
        <taxon>Lophotrochozoa</taxon>
        <taxon>Platyhelminthes</taxon>
        <taxon>Monogenea</taxon>
        <taxon>Monopisthocotylea</taxon>
        <taxon>Dactylogyridea</taxon>
        <taxon>Ancyrocephalidae</taxon>
        <taxon>Cichlidogyrus</taxon>
    </lineage>
</organism>
<comment type="caution">
    <text evidence="1">The sequence shown here is derived from an EMBL/GenBank/DDBJ whole genome shotgun (WGS) entry which is preliminary data.</text>
</comment>
<dbReference type="Proteomes" id="UP001626550">
    <property type="component" value="Unassembled WGS sequence"/>
</dbReference>
<reference evidence="1 2" key="1">
    <citation type="submission" date="2024-11" db="EMBL/GenBank/DDBJ databases">
        <title>Adaptive evolution of stress response genes in parasites aligns with host niche diversity.</title>
        <authorList>
            <person name="Hahn C."/>
            <person name="Resl P."/>
        </authorList>
    </citation>
    <scope>NUCLEOTIDE SEQUENCE [LARGE SCALE GENOMIC DNA]</scope>
    <source>
        <strain evidence="1">EGGRZ-B1_66</strain>
        <tissue evidence="1">Body</tissue>
    </source>
</reference>
<accession>A0ABD2PVU2</accession>
<evidence type="ECO:0000313" key="2">
    <source>
        <dbReference type="Proteomes" id="UP001626550"/>
    </source>
</evidence>
<keyword evidence="2" id="KW-1185">Reference proteome</keyword>
<proteinExistence type="predicted"/>
<dbReference type="EMBL" id="JBJKFK010002159">
    <property type="protein sequence ID" value="KAL3311540.1"/>
    <property type="molecule type" value="Genomic_DNA"/>
</dbReference>
<dbReference type="AlphaFoldDB" id="A0ABD2PVU2"/>
<protein>
    <submittedName>
        <fullName evidence="1">Uncharacterized protein</fullName>
    </submittedName>
</protein>
<evidence type="ECO:0000313" key="1">
    <source>
        <dbReference type="EMBL" id="KAL3311540.1"/>
    </source>
</evidence>
<name>A0ABD2PVU2_9PLAT</name>
<gene>
    <name evidence="1" type="ORF">Ciccas_009880</name>
</gene>
<sequence>RRINEILLESIFRESTWYKNVCVVAGSKRLSVQNSNFEKYVSGSGANRVALNRQESYQSPGGSFYTTPSPYFVPDGKNSVGFNAIPIVMGNGHSASPYMQCPHEYADDKNAIGNGSLMRPGSSSKNQFEFVQVGGSRFGSPYPDAPVANDLQFIGAPTFHSSDGTQFTYVDTFPMVSQPQQQHQQGEPVSEPLVFDLRSFPEQYGQPFFSPSMRQVSSGQNSALCLSPNLNRNFCKSPLTNIRTVTPFKIDNNGDIAANL</sequence>
<feature type="non-terminal residue" evidence="1">
    <location>
        <position position="1"/>
    </location>
</feature>